<protein>
    <submittedName>
        <fullName evidence="1">Uncharacterized protein</fullName>
    </submittedName>
</protein>
<reference evidence="1" key="1">
    <citation type="journal article" date="2019" name="bioRxiv">
        <title>The Genome of the Zebra Mussel, Dreissena polymorpha: A Resource for Invasive Species Research.</title>
        <authorList>
            <person name="McCartney M.A."/>
            <person name="Auch B."/>
            <person name="Kono T."/>
            <person name="Mallez S."/>
            <person name="Zhang Y."/>
            <person name="Obille A."/>
            <person name="Becker A."/>
            <person name="Abrahante J.E."/>
            <person name="Garbe J."/>
            <person name="Badalamenti J.P."/>
            <person name="Herman A."/>
            <person name="Mangelson H."/>
            <person name="Liachko I."/>
            <person name="Sullivan S."/>
            <person name="Sone E.D."/>
            <person name="Koren S."/>
            <person name="Silverstein K.A.T."/>
            <person name="Beckman K.B."/>
            <person name="Gohl D.M."/>
        </authorList>
    </citation>
    <scope>NUCLEOTIDE SEQUENCE</scope>
    <source>
        <strain evidence="1">Duluth1</strain>
        <tissue evidence="1">Whole animal</tissue>
    </source>
</reference>
<accession>A0A9D4HT74</accession>
<sequence length="146" mass="17264">MTSTRFSQPWANRVVRRLARRKKRAYKKARKSRNQSDWDIYRSIQKQNQQKYREARNEYVRNMVSESGTNNKKLYSYVKCMKSDSSGVAQHPLRKMAPLTPTQAPKPRFSTASSPPYLLKMILRTFLTWAQVTKKQHLHCISTRRA</sequence>
<organism evidence="1 2">
    <name type="scientific">Dreissena polymorpha</name>
    <name type="common">Zebra mussel</name>
    <name type="synonym">Mytilus polymorpha</name>
    <dbReference type="NCBI Taxonomy" id="45954"/>
    <lineage>
        <taxon>Eukaryota</taxon>
        <taxon>Metazoa</taxon>
        <taxon>Spiralia</taxon>
        <taxon>Lophotrochozoa</taxon>
        <taxon>Mollusca</taxon>
        <taxon>Bivalvia</taxon>
        <taxon>Autobranchia</taxon>
        <taxon>Heteroconchia</taxon>
        <taxon>Euheterodonta</taxon>
        <taxon>Imparidentia</taxon>
        <taxon>Neoheterodontei</taxon>
        <taxon>Myida</taxon>
        <taxon>Dreissenoidea</taxon>
        <taxon>Dreissenidae</taxon>
        <taxon>Dreissena</taxon>
    </lineage>
</organism>
<comment type="caution">
    <text evidence="1">The sequence shown here is derived from an EMBL/GenBank/DDBJ whole genome shotgun (WGS) entry which is preliminary data.</text>
</comment>
<reference evidence="1" key="2">
    <citation type="submission" date="2020-11" db="EMBL/GenBank/DDBJ databases">
        <authorList>
            <person name="McCartney M.A."/>
            <person name="Auch B."/>
            <person name="Kono T."/>
            <person name="Mallez S."/>
            <person name="Becker A."/>
            <person name="Gohl D.M."/>
            <person name="Silverstein K.A.T."/>
            <person name="Koren S."/>
            <person name="Bechman K.B."/>
            <person name="Herman A."/>
            <person name="Abrahante J.E."/>
            <person name="Garbe J."/>
        </authorList>
    </citation>
    <scope>NUCLEOTIDE SEQUENCE</scope>
    <source>
        <strain evidence="1">Duluth1</strain>
        <tissue evidence="1">Whole animal</tissue>
    </source>
</reference>
<gene>
    <name evidence="1" type="ORF">DPMN_056117</name>
</gene>
<evidence type="ECO:0000313" key="2">
    <source>
        <dbReference type="Proteomes" id="UP000828390"/>
    </source>
</evidence>
<dbReference type="EMBL" id="JAIWYP010000012">
    <property type="protein sequence ID" value="KAH3730136.1"/>
    <property type="molecule type" value="Genomic_DNA"/>
</dbReference>
<dbReference type="AlphaFoldDB" id="A0A9D4HT74"/>
<evidence type="ECO:0000313" key="1">
    <source>
        <dbReference type="EMBL" id="KAH3730136.1"/>
    </source>
</evidence>
<keyword evidence="2" id="KW-1185">Reference proteome</keyword>
<dbReference type="Proteomes" id="UP000828390">
    <property type="component" value="Unassembled WGS sequence"/>
</dbReference>
<proteinExistence type="predicted"/>
<name>A0A9D4HT74_DREPO</name>